<evidence type="ECO:0000259" key="5">
    <source>
        <dbReference type="SMART" id="SM00062"/>
    </source>
</evidence>
<protein>
    <submittedName>
        <fullName evidence="6">Extracellular solute-binding protein family 3</fullName>
    </submittedName>
</protein>
<keyword evidence="7" id="KW-1185">Reference proteome</keyword>
<dbReference type="RefSeq" id="WP_011995339.1">
    <property type="nucleotide sequence ID" value="NC_009719.1"/>
</dbReference>
<evidence type="ECO:0000256" key="3">
    <source>
        <dbReference type="ARBA" id="ARBA00022729"/>
    </source>
</evidence>
<gene>
    <name evidence="6" type="ordered locus">Plav_0425</name>
</gene>
<dbReference type="Pfam" id="PF00497">
    <property type="entry name" value="SBP_bac_3"/>
    <property type="match status" value="1"/>
</dbReference>
<dbReference type="CDD" id="cd01001">
    <property type="entry name" value="PBP2_HisJ_LAO_like"/>
    <property type="match status" value="1"/>
</dbReference>
<dbReference type="Gene3D" id="3.40.190.10">
    <property type="entry name" value="Periplasmic binding protein-like II"/>
    <property type="match status" value="2"/>
</dbReference>
<comment type="similarity">
    <text evidence="2 4">Belongs to the bacterial solute-binding protein 3 family.</text>
</comment>
<accession>A7HQ65</accession>
<dbReference type="SMART" id="SM00062">
    <property type="entry name" value="PBPb"/>
    <property type="match status" value="1"/>
</dbReference>
<evidence type="ECO:0000256" key="2">
    <source>
        <dbReference type="ARBA" id="ARBA00010333"/>
    </source>
</evidence>
<organism evidence="6 7">
    <name type="scientific">Parvibaculum lavamentivorans (strain DS-1 / DSM 13023 / NCIMB 13966)</name>
    <dbReference type="NCBI Taxonomy" id="402881"/>
    <lineage>
        <taxon>Bacteria</taxon>
        <taxon>Pseudomonadati</taxon>
        <taxon>Pseudomonadota</taxon>
        <taxon>Alphaproteobacteria</taxon>
        <taxon>Hyphomicrobiales</taxon>
        <taxon>Parvibaculaceae</taxon>
        <taxon>Parvibaculum</taxon>
    </lineage>
</organism>
<dbReference type="PANTHER" id="PTHR35936">
    <property type="entry name" value="MEMBRANE-BOUND LYTIC MUREIN TRANSGLYCOSYLASE F"/>
    <property type="match status" value="1"/>
</dbReference>
<feature type="domain" description="Solute-binding protein family 3/N-terminal" evidence="5">
    <location>
        <begin position="84"/>
        <end position="317"/>
    </location>
</feature>
<evidence type="ECO:0000313" key="7">
    <source>
        <dbReference type="Proteomes" id="UP000006377"/>
    </source>
</evidence>
<reference evidence="6 7" key="1">
    <citation type="journal article" date="2011" name="Stand. Genomic Sci.">
        <title>Complete genome sequence of Parvibaculum lavamentivorans type strain (DS-1(T)).</title>
        <authorList>
            <person name="Schleheck D."/>
            <person name="Weiss M."/>
            <person name="Pitluck S."/>
            <person name="Bruce D."/>
            <person name="Land M.L."/>
            <person name="Han S."/>
            <person name="Saunders E."/>
            <person name="Tapia R."/>
            <person name="Detter C."/>
            <person name="Brettin T."/>
            <person name="Han J."/>
            <person name="Woyke T."/>
            <person name="Goodwin L."/>
            <person name="Pennacchio L."/>
            <person name="Nolan M."/>
            <person name="Cook A.M."/>
            <person name="Kjelleberg S."/>
            <person name="Thomas T."/>
        </authorList>
    </citation>
    <scope>NUCLEOTIDE SEQUENCE [LARGE SCALE GENOMIC DNA]</scope>
    <source>
        <strain evidence="7">DS-1 / DSM 13023 / NCIMB 13966</strain>
    </source>
</reference>
<dbReference type="SUPFAM" id="SSF53850">
    <property type="entry name" value="Periplasmic binding protein-like II"/>
    <property type="match status" value="1"/>
</dbReference>
<dbReference type="InterPro" id="IPR018313">
    <property type="entry name" value="SBP_3_CS"/>
</dbReference>
<dbReference type="AlphaFoldDB" id="A7HQ65"/>
<dbReference type="STRING" id="402881.Plav_0425"/>
<sequence>MRFLLYANLIAIVVLAGALARLYEGAPLPWLEAKNEQPAPSETVPPLASQPSPPLSVEQILALQLPLPNPDRPAAEAPSPARRSLVLLTEGDYRPFNYRDETGALSGFDIELAAALCLRLDADCHFETRSWEQLIPALKRGEGNAVIASLLIPVPGRQSYPAEESLIFTQSYYSTPGRFAARKDDAPVAATPAALAGKEIAVQAGSVHEAFARSRFASARLRTFATPEDAEKALAEGSVDLLFADRNELLLWTSGLSGACCRLVGSDYADAVFFGEGAGIALRAADVALRDEIDKALSALVADGTYARVSARYFTASIY</sequence>
<dbReference type="InterPro" id="IPR001638">
    <property type="entry name" value="Solute-binding_3/MltF_N"/>
</dbReference>
<comment type="subcellular location">
    <subcellularLocation>
        <location evidence="1">Cell envelope</location>
    </subcellularLocation>
</comment>
<dbReference type="KEGG" id="pla:Plav_0425"/>
<evidence type="ECO:0000256" key="4">
    <source>
        <dbReference type="RuleBase" id="RU003744"/>
    </source>
</evidence>
<dbReference type="PANTHER" id="PTHR35936:SF35">
    <property type="entry name" value="L-CYSTINE-BINDING PROTEIN TCYJ"/>
    <property type="match status" value="1"/>
</dbReference>
<evidence type="ECO:0000256" key="1">
    <source>
        <dbReference type="ARBA" id="ARBA00004196"/>
    </source>
</evidence>
<dbReference type="EMBL" id="CP000774">
    <property type="protein sequence ID" value="ABS62048.1"/>
    <property type="molecule type" value="Genomic_DNA"/>
</dbReference>
<dbReference type="HOGENOM" id="CLU_019602_18_0_5"/>
<proteinExistence type="inferred from homology"/>
<dbReference type="Proteomes" id="UP000006377">
    <property type="component" value="Chromosome"/>
</dbReference>
<dbReference type="eggNOG" id="COG0834">
    <property type="taxonomic scope" value="Bacteria"/>
</dbReference>
<evidence type="ECO:0000313" key="6">
    <source>
        <dbReference type="EMBL" id="ABS62048.1"/>
    </source>
</evidence>
<name>A7HQ65_PARL1</name>
<dbReference type="GO" id="GO:0030313">
    <property type="term" value="C:cell envelope"/>
    <property type="evidence" value="ECO:0007669"/>
    <property type="project" value="UniProtKB-SubCell"/>
</dbReference>
<keyword evidence="3" id="KW-0732">Signal</keyword>
<dbReference type="PROSITE" id="PS01039">
    <property type="entry name" value="SBP_BACTERIAL_3"/>
    <property type="match status" value="1"/>
</dbReference>